<evidence type="ECO:0000256" key="1">
    <source>
        <dbReference type="ARBA" id="ARBA00008857"/>
    </source>
</evidence>
<dbReference type="EMBL" id="BAABEP010000006">
    <property type="protein sequence ID" value="GAA3717787.1"/>
    <property type="molecule type" value="Genomic_DNA"/>
</dbReference>
<accession>A0ABP7EGT1</accession>
<dbReference type="Pfam" id="PF00589">
    <property type="entry name" value="Phage_integrase"/>
    <property type="match status" value="1"/>
</dbReference>
<protein>
    <recommendedName>
        <fullName evidence="4">Tyr recombinase domain-containing protein</fullName>
    </recommendedName>
</protein>
<proteinExistence type="inferred from homology"/>
<evidence type="ECO:0000256" key="2">
    <source>
        <dbReference type="ARBA" id="ARBA00023125"/>
    </source>
</evidence>
<dbReference type="Gene3D" id="1.10.150.130">
    <property type="match status" value="1"/>
</dbReference>
<evidence type="ECO:0000256" key="3">
    <source>
        <dbReference type="ARBA" id="ARBA00023172"/>
    </source>
</evidence>
<evidence type="ECO:0000313" key="6">
    <source>
        <dbReference type="Proteomes" id="UP001499884"/>
    </source>
</evidence>
<evidence type="ECO:0000313" key="5">
    <source>
        <dbReference type="EMBL" id="GAA3717787.1"/>
    </source>
</evidence>
<feature type="domain" description="Tyr recombinase" evidence="4">
    <location>
        <begin position="199"/>
        <end position="417"/>
    </location>
</feature>
<organism evidence="5 6">
    <name type="scientific">Streptomyces tremellae</name>
    <dbReference type="NCBI Taxonomy" id="1124239"/>
    <lineage>
        <taxon>Bacteria</taxon>
        <taxon>Bacillati</taxon>
        <taxon>Actinomycetota</taxon>
        <taxon>Actinomycetes</taxon>
        <taxon>Kitasatosporales</taxon>
        <taxon>Streptomycetaceae</taxon>
        <taxon>Streptomyces</taxon>
    </lineage>
</organism>
<dbReference type="PANTHER" id="PTHR30349:SF64">
    <property type="entry name" value="PROPHAGE INTEGRASE INTD-RELATED"/>
    <property type="match status" value="1"/>
</dbReference>
<dbReference type="InterPro" id="IPR010998">
    <property type="entry name" value="Integrase_recombinase_N"/>
</dbReference>
<dbReference type="PANTHER" id="PTHR30349">
    <property type="entry name" value="PHAGE INTEGRASE-RELATED"/>
    <property type="match status" value="1"/>
</dbReference>
<dbReference type="Proteomes" id="UP001499884">
    <property type="component" value="Unassembled WGS sequence"/>
</dbReference>
<comment type="caution">
    <text evidence="5">The sequence shown here is derived from an EMBL/GenBank/DDBJ whole genome shotgun (WGS) entry which is preliminary data.</text>
</comment>
<dbReference type="SUPFAM" id="SSF56349">
    <property type="entry name" value="DNA breaking-rejoining enzymes"/>
    <property type="match status" value="1"/>
</dbReference>
<name>A0ABP7EGT1_9ACTN</name>
<evidence type="ECO:0000259" key="4">
    <source>
        <dbReference type="PROSITE" id="PS51898"/>
    </source>
</evidence>
<dbReference type="InterPro" id="IPR050090">
    <property type="entry name" value="Tyrosine_recombinase_XerCD"/>
</dbReference>
<dbReference type="InterPro" id="IPR011010">
    <property type="entry name" value="DNA_brk_join_enz"/>
</dbReference>
<dbReference type="InterPro" id="IPR013762">
    <property type="entry name" value="Integrase-like_cat_sf"/>
</dbReference>
<dbReference type="Gene3D" id="1.10.443.10">
    <property type="entry name" value="Intergrase catalytic core"/>
    <property type="match status" value="1"/>
</dbReference>
<keyword evidence="3" id="KW-0233">DNA recombination</keyword>
<gene>
    <name evidence="5" type="ORF">GCM10023082_14190</name>
</gene>
<keyword evidence="6" id="KW-1185">Reference proteome</keyword>
<comment type="similarity">
    <text evidence="1">Belongs to the 'phage' integrase family.</text>
</comment>
<dbReference type="InterPro" id="IPR002104">
    <property type="entry name" value="Integrase_catalytic"/>
</dbReference>
<keyword evidence="2" id="KW-0238">DNA-binding</keyword>
<dbReference type="RefSeq" id="WP_345642699.1">
    <property type="nucleotide sequence ID" value="NZ_BAABEP010000006.1"/>
</dbReference>
<dbReference type="PROSITE" id="PS51898">
    <property type="entry name" value="TYR_RECOMBINASE"/>
    <property type="match status" value="1"/>
</dbReference>
<sequence length="430" mass="49373">MPRRAANNPRQVRSKTCGCKLCLTAYPPESHGERKPRRDCLGAWQARYRDPTGRQTAKNFTIAKGGKAAAEAFLDEVRTAVRQRTYRDPDRGKITVTKWWDEWWDVEQKKVATTTRNRKLGLWTKYIRPKWGDWRLLDLEYMALQKWLTHELKGWETQKKTKEILVALLDAAIKDGERITTNPAAHLEVTATRQTKHPDDAKPPTAEQYALIHAALPVYYQRVFRDFAYETGMRPGEVAGARRHCLDEEERVLYIKEILVFDSGRLLRQERPKTEAGYRAVPLTPTAWDAVQWMIEHWKPARTRSAVGDGTALHVEELLFRGPRGAALNINNLRRPWRKACDQAGVSRKVVNPETGQPEWWPRPYEYRHDVTSRLHHQGVKEVDAQRFLGQKRGAKVTWIYTHESEGAREAVRAALTSTGGAGSGLRAVE</sequence>
<reference evidence="6" key="1">
    <citation type="journal article" date="2019" name="Int. J. Syst. Evol. Microbiol.">
        <title>The Global Catalogue of Microorganisms (GCM) 10K type strain sequencing project: providing services to taxonomists for standard genome sequencing and annotation.</title>
        <authorList>
            <consortium name="The Broad Institute Genomics Platform"/>
            <consortium name="The Broad Institute Genome Sequencing Center for Infectious Disease"/>
            <person name="Wu L."/>
            <person name="Ma J."/>
        </authorList>
    </citation>
    <scope>NUCLEOTIDE SEQUENCE [LARGE SCALE GENOMIC DNA]</scope>
    <source>
        <strain evidence="6">JCM 30846</strain>
    </source>
</reference>